<dbReference type="AlphaFoldDB" id="A0A5J5H2X6"/>
<dbReference type="PANTHER" id="PTHR41324">
    <property type="entry name" value="MEMBRANE PROTEIN-RELATED"/>
    <property type="match status" value="1"/>
</dbReference>
<sequence length="311" mass="34847">MKNVHKLTEGAILLAAYAVMLLITIYVPILGAVVNLFLSLPFIMFAAKHNRQSAVVFMVAATLLSLIVGTFFAIPLTLAYGLTGIVMGDFVRNQKGRAAVFLSGSITFLLTLVIQYAVAVAFFKMDFIRQSIDLVRESVDQSMNMLESLGQGPNGALIEQLNAGIDLLQSLVPSMFVMISLATVFLIQLVSFPILKRFGVKIGEWQSFRELMLPRSLMYYFLVALLASLFIQAEDGGYFHLALTNILFILQLLLVIQGLSFIWFYSHLKGWPKVLPIIITILVFIMPFLLYIVWILGIIDLGFDLRKRILR</sequence>
<keyword evidence="3" id="KW-1185">Reference proteome</keyword>
<accession>A0A5J5H2X6</accession>
<dbReference type="InterPro" id="IPR018710">
    <property type="entry name" value="DUF2232"/>
</dbReference>
<feature type="transmembrane region" description="Helical" evidence="1">
    <location>
        <begin position="175"/>
        <end position="195"/>
    </location>
</feature>
<name>A0A5J5H2X6_9BACI</name>
<comment type="caution">
    <text evidence="2">The sequence shown here is derived from an EMBL/GenBank/DDBJ whole genome shotgun (WGS) entry which is preliminary data.</text>
</comment>
<evidence type="ECO:0000313" key="3">
    <source>
        <dbReference type="Proteomes" id="UP000326671"/>
    </source>
</evidence>
<keyword evidence="1" id="KW-0812">Transmembrane</keyword>
<dbReference type="RefSeq" id="WP_150442514.1">
    <property type="nucleotide sequence ID" value="NZ_VYKL01000045.1"/>
</dbReference>
<proteinExistence type="predicted"/>
<keyword evidence="1" id="KW-0472">Membrane</keyword>
<keyword evidence="1" id="KW-1133">Transmembrane helix</keyword>
<dbReference type="Proteomes" id="UP000326671">
    <property type="component" value="Unassembled WGS sequence"/>
</dbReference>
<gene>
    <name evidence="2" type="ORF">F4V44_23900</name>
</gene>
<dbReference type="Pfam" id="PF09991">
    <property type="entry name" value="DUF2232"/>
    <property type="match status" value="1"/>
</dbReference>
<evidence type="ECO:0000256" key="1">
    <source>
        <dbReference type="SAM" id="Phobius"/>
    </source>
</evidence>
<feature type="transmembrane region" description="Helical" evidence="1">
    <location>
        <begin position="216"/>
        <end position="233"/>
    </location>
</feature>
<dbReference type="OrthoDB" id="2987886at2"/>
<feature type="transmembrane region" description="Helical" evidence="1">
    <location>
        <begin position="99"/>
        <end position="123"/>
    </location>
</feature>
<protein>
    <submittedName>
        <fullName evidence="2">DUF2232 domain-containing protein</fullName>
    </submittedName>
</protein>
<feature type="transmembrane region" description="Helical" evidence="1">
    <location>
        <begin position="12"/>
        <end position="34"/>
    </location>
</feature>
<feature type="transmembrane region" description="Helical" evidence="1">
    <location>
        <begin position="54"/>
        <end position="87"/>
    </location>
</feature>
<organism evidence="2 3">
    <name type="scientific">Niallia endozanthoxylica</name>
    <dbReference type="NCBI Taxonomy" id="2036016"/>
    <lineage>
        <taxon>Bacteria</taxon>
        <taxon>Bacillati</taxon>
        <taxon>Bacillota</taxon>
        <taxon>Bacilli</taxon>
        <taxon>Bacillales</taxon>
        <taxon>Bacillaceae</taxon>
        <taxon>Niallia</taxon>
    </lineage>
</organism>
<dbReference type="PANTHER" id="PTHR41324:SF1">
    <property type="entry name" value="DUF2232 DOMAIN-CONTAINING PROTEIN"/>
    <property type="match status" value="1"/>
</dbReference>
<reference evidence="2 3" key="1">
    <citation type="submission" date="2019-09" db="EMBL/GenBank/DDBJ databases">
        <title>Whole genome sequences of isolates from the Mars Exploration Rovers.</title>
        <authorList>
            <person name="Seuylemezian A."/>
            <person name="Vaishampayan P."/>
        </authorList>
    </citation>
    <scope>NUCLEOTIDE SEQUENCE [LARGE SCALE GENOMIC DNA]</scope>
    <source>
        <strain evidence="2 3">MER_TA_151</strain>
    </source>
</reference>
<evidence type="ECO:0000313" key="2">
    <source>
        <dbReference type="EMBL" id="KAA9014587.1"/>
    </source>
</evidence>
<feature type="transmembrane region" description="Helical" evidence="1">
    <location>
        <begin position="239"/>
        <end position="265"/>
    </location>
</feature>
<feature type="transmembrane region" description="Helical" evidence="1">
    <location>
        <begin position="277"/>
        <end position="299"/>
    </location>
</feature>
<dbReference type="EMBL" id="VYKL01000045">
    <property type="protein sequence ID" value="KAA9014587.1"/>
    <property type="molecule type" value="Genomic_DNA"/>
</dbReference>